<dbReference type="EMBL" id="AOSS01000101">
    <property type="protein sequence ID" value="ERF57385.1"/>
    <property type="molecule type" value="Genomic_DNA"/>
</dbReference>
<sequence>MTQTHETPRAGLNAGGKKLYDSSVADLLTIRLTIDDVAALDEHLSNTIYRQLQDVFTEAEPRYWQRRAVVFDEVGPRCAEVALACRNKAEFIRMYGPSPEIIQTIREVLHTGRVLSQSSDSDGDGRRTA</sequence>
<evidence type="ECO:0000313" key="1">
    <source>
        <dbReference type="EMBL" id="ERF57385.1"/>
    </source>
</evidence>
<gene>
    <name evidence="1" type="ORF">H641_03190</name>
    <name evidence="2" type="ORF">L860_13575</name>
</gene>
<reference evidence="1 3" key="1">
    <citation type="journal article" date="2013" name="BMC Genomics">
        <title>Comparative genomics reveals distinct host-interacting traits of three major human-associated propionibacteria.</title>
        <authorList>
            <person name="Mak T.N."/>
            <person name="Schmid M."/>
            <person name="Brzuszkiewicz E."/>
            <person name="Zeng G."/>
            <person name="Meyer R."/>
            <person name="Sfanos K.S."/>
            <person name="Brinkmann V."/>
            <person name="Meyer T.F."/>
            <person name="Bruggemann H."/>
        </authorList>
    </citation>
    <scope>NUCLEOTIDE SEQUENCE [LARGE SCALE GENOMIC DNA]</scope>
    <source>
        <strain evidence="1 3">DSM 20700</strain>
    </source>
</reference>
<evidence type="ECO:0000313" key="4">
    <source>
        <dbReference type="Proteomes" id="UP000094467"/>
    </source>
</evidence>
<dbReference type="Proteomes" id="UP000016307">
    <property type="component" value="Unassembled WGS sequence"/>
</dbReference>
<dbReference type="AlphaFoldDB" id="U1GGX2"/>
<dbReference type="PATRIC" id="fig|1160719.4.peg.615"/>
<comment type="caution">
    <text evidence="1">The sequence shown here is derived from an EMBL/GenBank/DDBJ whole genome shotgun (WGS) entry which is preliminary data.</text>
</comment>
<protein>
    <submittedName>
        <fullName evidence="1">Uncharacterized protein</fullName>
    </submittedName>
</protein>
<accession>U1GGX2</accession>
<dbReference type="RefSeq" id="WP_021103656.1">
    <property type="nucleotide sequence ID" value="NZ_AOSS01000101.1"/>
</dbReference>
<name>U1GGX2_9ACTN</name>
<dbReference type="EMBL" id="JNBU01000068">
    <property type="protein sequence ID" value="OCT41932.1"/>
    <property type="molecule type" value="Genomic_DNA"/>
</dbReference>
<keyword evidence="3" id="KW-1185">Reference proteome</keyword>
<reference evidence="2 4" key="2">
    <citation type="submission" date="2014-05" db="EMBL/GenBank/DDBJ databases">
        <authorList>
            <person name="Jahns A.C."/>
            <person name="Eilers H."/>
            <person name="Alexeyev O.A."/>
        </authorList>
    </citation>
    <scope>NUCLEOTIDE SEQUENCE [LARGE SCALE GENOMIC DNA]</scope>
    <source>
        <strain evidence="2 4">DSM 20700</strain>
    </source>
</reference>
<dbReference type="OrthoDB" id="9959249at2"/>
<organism evidence="1 3">
    <name type="scientific">Cutibacterium granulosum DSM 20700</name>
    <dbReference type="NCBI Taxonomy" id="1160719"/>
    <lineage>
        <taxon>Bacteria</taxon>
        <taxon>Bacillati</taxon>
        <taxon>Actinomycetota</taxon>
        <taxon>Actinomycetes</taxon>
        <taxon>Propionibacteriales</taxon>
        <taxon>Propionibacteriaceae</taxon>
        <taxon>Cutibacterium</taxon>
    </lineage>
</organism>
<evidence type="ECO:0000313" key="3">
    <source>
        <dbReference type="Proteomes" id="UP000016307"/>
    </source>
</evidence>
<evidence type="ECO:0000313" key="2">
    <source>
        <dbReference type="EMBL" id="OCT41932.1"/>
    </source>
</evidence>
<proteinExistence type="predicted"/>